<feature type="compositionally biased region" description="Low complexity" evidence="1">
    <location>
        <begin position="45"/>
        <end position="56"/>
    </location>
</feature>
<reference evidence="2" key="2">
    <citation type="submission" date="2018-05" db="EMBL/GenBank/DDBJ databases">
        <title>OgluRS3 (Oryza glumaepatula Reference Sequence Version 3).</title>
        <authorList>
            <person name="Zhang J."/>
            <person name="Kudrna D."/>
            <person name="Lee S."/>
            <person name="Talag J."/>
            <person name="Welchert J."/>
            <person name="Wing R.A."/>
        </authorList>
    </citation>
    <scope>NUCLEOTIDE SEQUENCE [LARGE SCALE GENOMIC DNA]</scope>
</reference>
<keyword evidence="3" id="KW-1185">Reference proteome</keyword>
<sequence>MATPSTSTQPMQCRSATAGCPHVVVKSAGPWSLHFVMPEHHGLQSSRRSSAMSSPRQAGVVVTSPLHTNMIS</sequence>
<feature type="region of interest" description="Disordered" evidence="1">
    <location>
        <begin position="42"/>
        <end position="72"/>
    </location>
</feature>
<dbReference type="AlphaFoldDB" id="A0A0D9YWZ5"/>
<dbReference type="Gramene" id="OGLUM02G29850.1">
    <property type="protein sequence ID" value="OGLUM02G29850.1"/>
    <property type="gene ID" value="OGLUM02G29850"/>
</dbReference>
<organism evidence="2">
    <name type="scientific">Oryza glumipatula</name>
    <dbReference type="NCBI Taxonomy" id="40148"/>
    <lineage>
        <taxon>Eukaryota</taxon>
        <taxon>Viridiplantae</taxon>
        <taxon>Streptophyta</taxon>
        <taxon>Embryophyta</taxon>
        <taxon>Tracheophyta</taxon>
        <taxon>Spermatophyta</taxon>
        <taxon>Magnoliopsida</taxon>
        <taxon>Liliopsida</taxon>
        <taxon>Poales</taxon>
        <taxon>Poaceae</taxon>
        <taxon>BOP clade</taxon>
        <taxon>Oryzoideae</taxon>
        <taxon>Oryzeae</taxon>
        <taxon>Oryzinae</taxon>
        <taxon>Oryza</taxon>
    </lineage>
</organism>
<evidence type="ECO:0000313" key="2">
    <source>
        <dbReference type="EnsemblPlants" id="OGLUM02G29850.1"/>
    </source>
</evidence>
<dbReference type="HOGENOM" id="CLU_2726281_0_0_1"/>
<protein>
    <submittedName>
        <fullName evidence="2">Uncharacterized protein</fullName>
    </submittedName>
</protein>
<accession>A0A0D9YWZ5</accession>
<dbReference type="EnsemblPlants" id="OGLUM02G29850.1">
    <property type="protein sequence ID" value="OGLUM02G29850.1"/>
    <property type="gene ID" value="OGLUM02G29850"/>
</dbReference>
<evidence type="ECO:0000256" key="1">
    <source>
        <dbReference type="SAM" id="MobiDB-lite"/>
    </source>
</evidence>
<proteinExistence type="predicted"/>
<name>A0A0D9YWZ5_9ORYZ</name>
<evidence type="ECO:0000313" key="3">
    <source>
        <dbReference type="Proteomes" id="UP000026961"/>
    </source>
</evidence>
<dbReference type="Proteomes" id="UP000026961">
    <property type="component" value="Chromosome 2"/>
</dbReference>
<reference evidence="2" key="1">
    <citation type="submission" date="2015-04" db="UniProtKB">
        <authorList>
            <consortium name="EnsemblPlants"/>
        </authorList>
    </citation>
    <scope>IDENTIFICATION</scope>
</reference>